<keyword evidence="2" id="KW-1185">Reference proteome</keyword>
<dbReference type="STRING" id="69771.A0A1V6PDY1"/>
<dbReference type="OrthoDB" id="5273928at2759"/>
<evidence type="ECO:0000313" key="2">
    <source>
        <dbReference type="Proteomes" id="UP000191522"/>
    </source>
</evidence>
<comment type="caution">
    <text evidence="1">The sequence shown here is derived from an EMBL/GenBank/DDBJ whole genome shotgun (WGS) entry which is preliminary data.</text>
</comment>
<organism evidence="1 2">
    <name type="scientific">Penicillium decumbens</name>
    <dbReference type="NCBI Taxonomy" id="69771"/>
    <lineage>
        <taxon>Eukaryota</taxon>
        <taxon>Fungi</taxon>
        <taxon>Dikarya</taxon>
        <taxon>Ascomycota</taxon>
        <taxon>Pezizomycotina</taxon>
        <taxon>Eurotiomycetes</taxon>
        <taxon>Eurotiomycetidae</taxon>
        <taxon>Eurotiales</taxon>
        <taxon>Aspergillaceae</taxon>
        <taxon>Penicillium</taxon>
    </lineage>
</organism>
<gene>
    <name evidence="1" type="ORF">PENDEC_c008G05324</name>
</gene>
<name>A0A1V6PDY1_PENDC</name>
<proteinExistence type="predicted"/>
<reference evidence="2" key="1">
    <citation type="journal article" date="2017" name="Nat. Microbiol.">
        <title>Global analysis of biosynthetic gene clusters reveals vast potential of secondary metabolite production in Penicillium species.</title>
        <authorList>
            <person name="Nielsen J.C."/>
            <person name="Grijseels S."/>
            <person name="Prigent S."/>
            <person name="Ji B."/>
            <person name="Dainat J."/>
            <person name="Nielsen K.F."/>
            <person name="Frisvad J.C."/>
            <person name="Workman M."/>
            <person name="Nielsen J."/>
        </authorList>
    </citation>
    <scope>NUCLEOTIDE SEQUENCE [LARGE SCALE GENOMIC DNA]</scope>
    <source>
        <strain evidence="2">IBT 11843</strain>
    </source>
</reference>
<dbReference type="EMBL" id="MDYL01000008">
    <property type="protein sequence ID" value="OQD75175.1"/>
    <property type="molecule type" value="Genomic_DNA"/>
</dbReference>
<dbReference type="AlphaFoldDB" id="A0A1V6PDY1"/>
<accession>A0A1V6PDY1</accession>
<sequence>MSISRHSPCPQTDFGRGPNWLHESPFLPLLWEQTQDLGAPSLKHAAMKKALMDQSALKPELFAQIPWHVAHYLWECLGRCDKQTLYMWKIMAETYPHQFRSVSEYYFLSVTLPKEPLKCYIDLMSSDTGSWRAILSMPTAHATPADLVAIGNLKNLVALDLYPASTRSSVPKDFDEGKGQGLEDRIVRSWLEMAMASGSVNVGKATELMPYYGIGL</sequence>
<protein>
    <submittedName>
        <fullName evidence="1">Uncharacterized protein</fullName>
    </submittedName>
</protein>
<dbReference type="Proteomes" id="UP000191522">
    <property type="component" value="Unassembled WGS sequence"/>
</dbReference>
<evidence type="ECO:0000313" key="1">
    <source>
        <dbReference type="EMBL" id="OQD75175.1"/>
    </source>
</evidence>
<dbReference type="OMA" id="SFEWITH"/>